<feature type="signal peptide" evidence="1">
    <location>
        <begin position="1"/>
        <end position="19"/>
    </location>
</feature>
<dbReference type="Pfam" id="PF24137">
    <property type="entry name" value="DA_N"/>
    <property type="match status" value="1"/>
</dbReference>
<gene>
    <name evidence="4" type="ORF">C8F04DRAFT_1301905</name>
</gene>
<evidence type="ECO:0000259" key="3">
    <source>
        <dbReference type="Pfam" id="PF25581"/>
    </source>
</evidence>
<keyword evidence="1" id="KW-0732">Signal</keyword>
<keyword evidence="5" id="KW-1185">Reference proteome</keyword>
<comment type="caution">
    <text evidence="4">The sequence shown here is derived from an EMBL/GenBank/DDBJ whole genome shotgun (WGS) entry which is preliminary data.</text>
</comment>
<dbReference type="EMBL" id="JARJCM010000166">
    <property type="protein sequence ID" value="KAJ7024697.1"/>
    <property type="molecule type" value="Genomic_DNA"/>
</dbReference>
<dbReference type="SUPFAM" id="SSF159245">
    <property type="entry name" value="AttH-like"/>
    <property type="match status" value="1"/>
</dbReference>
<evidence type="ECO:0000313" key="4">
    <source>
        <dbReference type="EMBL" id="KAJ7024697.1"/>
    </source>
</evidence>
<dbReference type="AlphaFoldDB" id="A0AAD6WTF3"/>
<feature type="chain" id="PRO_5042286433" description="Hydroxyneurosporene synthase" evidence="1">
    <location>
        <begin position="20"/>
        <end position="372"/>
    </location>
</feature>
<evidence type="ECO:0000313" key="5">
    <source>
        <dbReference type="Proteomes" id="UP001218188"/>
    </source>
</evidence>
<evidence type="ECO:0008006" key="6">
    <source>
        <dbReference type="Google" id="ProtNLM"/>
    </source>
</evidence>
<sequence length="372" mass="40301">MTRRIILLGIFCQAFFASASRHVEQSFYIPSDLQNRTSYTVFESLASGLDGPKVQPINATTFDWWYFDVVSTNPADLSTAVVTFFSTPPSAFPFLTPSNDITVAVLWISYLNGSLWSTASYADGATVKVDGDYTSGTWNNSGFSWTSTESGYLIEIDAPDAGVTGTIGFKTVAPPHYPCGPAEAGQNLELGPHIGWANAISDADSTVDLHIDGNTRFAFKGTGYHDKNWSDVTFGTHIASWYWGRGRLGPYSLVWWDVLSRTGAETFSAYAAKDNKILAASCAPGSIKARPIGQNSTYPPVLSTGNPSGYRVELDLGPDGKLELDLTVLAPLIALNPEYARFVGNMSGSITCGKHTEKLTGMALFEQFKLTE</sequence>
<name>A0AAD6WTF3_9AGAR</name>
<dbReference type="Proteomes" id="UP001218188">
    <property type="component" value="Unassembled WGS sequence"/>
</dbReference>
<dbReference type="Pfam" id="PF25581">
    <property type="entry name" value="AsqO_C"/>
    <property type="match status" value="1"/>
</dbReference>
<organism evidence="4 5">
    <name type="scientific">Mycena alexandri</name>
    <dbReference type="NCBI Taxonomy" id="1745969"/>
    <lineage>
        <taxon>Eukaryota</taxon>
        <taxon>Fungi</taxon>
        <taxon>Dikarya</taxon>
        <taxon>Basidiomycota</taxon>
        <taxon>Agaricomycotina</taxon>
        <taxon>Agaricomycetes</taxon>
        <taxon>Agaricomycetidae</taxon>
        <taxon>Agaricales</taxon>
        <taxon>Marasmiineae</taxon>
        <taxon>Mycenaceae</taxon>
        <taxon>Mycena</taxon>
    </lineage>
</organism>
<dbReference type="InterPro" id="IPR056402">
    <property type="entry name" value="DA_N"/>
</dbReference>
<evidence type="ECO:0000256" key="1">
    <source>
        <dbReference type="SAM" id="SignalP"/>
    </source>
</evidence>
<evidence type="ECO:0000259" key="2">
    <source>
        <dbReference type="Pfam" id="PF24137"/>
    </source>
</evidence>
<accession>A0AAD6WTF3</accession>
<reference evidence="4" key="1">
    <citation type="submission" date="2023-03" db="EMBL/GenBank/DDBJ databases">
        <title>Massive genome expansion in bonnet fungi (Mycena s.s.) driven by repeated elements and novel gene families across ecological guilds.</title>
        <authorList>
            <consortium name="Lawrence Berkeley National Laboratory"/>
            <person name="Harder C.B."/>
            <person name="Miyauchi S."/>
            <person name="Viragh M."/>
            <person name="Kuo A."/>
            <person name="Thoen E."/>
            <person name="Andreopoulos B."/>
            <person name="Lu D."/>
            <person name="Skrede I."/>
            <person name="Drula E."/>
            <person name="Henrissat B."/>
            <person name="Morin E."/>
            <person name="Kohler A."/>
            <person name="Barry K."/>
            <person name="LaButti K."/>
            <person name="Morin E."/>
            <person name="Salamov A."/>
            <person name="Lipzen A."/>
            <person name="Mereny Z."/>
            <person name="Hegedus B."/>
            <person name="Baldrian P."/>
            <person name="Stursova M."/>
            <person name="Weitz H."/>
            <person name="Taylor A."/>
            <person name="Grigoriev I.V."/>
            <person name="Nagy L.G."/>
            <person name="Martin F."/>
            <person name="Kauserud H."/>
        </authorList>
    </citation>
    <scope>NUCLEOTIDE SEQUENCE</scope>
    <source>
        <strain evidence="4">CBHHK200</strain>
    </source>
</reference>
<protein>
    <recommendedName>
        <fullName evidence="6">Hydroxyneurosporene synthase</fullName>
    </recommendedName>
</protein>
<proteinExistence type="predicted"/>
<feature type="domain" description="AsqO/PenF-like C-terminal" evidence="3">
    <location>
        <begin position="237"/>
        <end position="369"/>
    </location>
</feature>
<dbReference type="InterPro" id="IPR057722">
    <property type="entry name" value="AsqO/PenF-like_C"/>
</dbReference>
<feature type="domain" description="Diels-Alderase N-terminal" evidence="2">
    <location>
        <begin position="54"/>
        <end position="229"/>
    </location>
</feature>